<reference evidence="1" key="1">
    <citation type="submission" date="2020-05" db="EMBL/GenBank/DDBJ databases">
        <title>Large-scale comparative analyses of tick genomes elucidate their genetic diversity and vector capacities.</title>
        <authorList>
            <person name="Jia N."/>
            <person name="Wang J."/>
            <person name="Shi W."/>
            <person name="Du L."/>
            <person name="Sun Y."/>
            <person name="Zhan W."/>
            <person name="Jiang J."/>
            <person name="Wang Q."/>
            <person name="Zhang B."/>
            <person name="Ji P."/>
            <person name="Sakyi L.B."/>
            <person name="Cui X."/>
            <person name="Yuan T."/>
            <person name="Jiang B."/>
            <person name="Yang W."/>
            <person name="Lam T.T.-Y."/>
            <person name="Chang Q."/>
            <person name="Ding S."/>
            <person name="Wang X."/>
            <person name="Zhu J."/>
            <person name="Ruan X."/>
            <person name="Zhao L."/>
            <person name="Wei J."/>
            <person name="Que T."/>
            <person name="Du C."/>
            <person name="Cheng J."/>
            <person name="Dai P."/>
            <person name="Han X."/>
            <person name="Huang E."/>
            <person name="Gao Y."/>
            <person name="Liu J."/>
            <person name="Shao H."/>
            <person name="Ye R."/>
            <person name="Li L."/>
            <person name="Wei W."/>
            <person name="Wang X."/>
            <person name="Wang C."/>
            <person name="Yang T."/>
            <person name="Huo Q."/>
            <person name="Li W."/>
            <person name="Guo W."/>
            <person name="Chen H."/>
            <person name="Zhou L."/>
            <person name="Ni X."/>
            <person name="Tian J."/>
            <person name="Zhou Y."/>
            <person name="Sheng Y."/>
            <person name="Liu T."/>
            <person name="Pan Y."/>
            <person name="Xia L."/>
            <person name="Li J."/>
            <person name="Zhao F."/>
            <person name="Cao W."/>
        </authorList>
    </citation>
    <scope>NUCLEOTIDE SEQUENCE</scope>
    <source>
        <strain evidence="1">Dsil-2018</strain>
    </source>
</reference>
<evidence type="ECO:0000313" key="1">
    <source>
        <dbReference type="EMBL" id="KAH7941775.1"/>
    </source>
</evidence>
<dbReference type="Proteomes" id="UP000821865">
    <property type="component" value="Chromosome 7"/>
</dbReference>
<sequence length="433" mass="49042">MVFLRDWTQLDEDIFKDVLEELPLEERVFIVAEVIPPIPVDQAVPGSSGLDDLVETFHSANTQFKLEIDRLPVSVQTALEANGPLPPRERRELVRSTVDQLTKFCSRPRRELIKSVASAIVLKFPSALQDKAIGGHLLGRGYDSLFQQLENRVENIYRGKQPASPSNERKHQRSKKWSYGCIDWQPRRNLEHPQDIEEKINFLKQEGRKSLKDVNAVFEENMAACAPLLHKHLAPVLKKDTMYLIFQVEEQQKRGNAKASEEALMPLLCAYFKENERQLFQVFEEGTSITEKLEELPLTPTVIALGSIFSKQCFVTCDHEVLFSQALSFTEATCLMFLCYYVFNITYAEEGSTTLEFLQSADDRFGVKTGPSIVAAANGERGQRSNLSRGEGCQTPCVAVWTSAAKKRKIDLEAWVQFNKNDNSENTGFTALE</sequence>
<proteinExistence type="predicted"/>
<evidence type="ECO:0000313" key="2">
    <source>
        <dbReference type="Proteomes" id="UP000821865"/>
    </source>
</evidence>
<name>A0ACB8CG80_DERSI</name>
<gene>
    <name evidence="1" type="ORF">HPB49_017405</name>
</gene>
<keyword evidence="2" id="KW-1185">Reference proteome</keyword>
<organism evidence="1 2">
    <name type="scientific">Dermacentor silvarum</name>
    <name type="common">Tick</name>
    <dbReference type="NCBI Taxonomy" id="543639"/>
    <lineage>
        <taxon>Eukaryota</taxon>
        <taxon>Metazoa</taxon>
        <taxon>Ecdysozoa</taxon>
        <taxon>Arthropoda</taxon>
        <taxon>Chelicerata</taxon>
        <taxon>Arachnida</taxon>
        <taxon>Acari</taxon>
        <taxon>Parasitiformes</taxon>
        <taxon>Ixodida</taxon>
        <taxon>Ixodoidea</taxon>
        <taxon>Ixodidae</taxon>
        <taxon>Rhipicephalinae</taxon>
        <taxon>Dermacentor</taxon>
    </lineage>
</organism>
<comment type="caution">
    <text evidence="1">The sequence shown here is derived from an EMBL/GenBank/DDBJ whole genome shotgun (WGS) entry which is preliminary data.</text>
</comment>
<accession>A0ACB8CG80</accession>
<protein>
    <submittedName>
        <fullName evidence="1">Uncharacterized protein</fullName>
    </submittedName>
</protein>
<dbReference type="EMBL" id="CM023476">
    <property type="protein sequence ID" value="KAH7941775.1"/>
    <property type="molecule type" value="Genomic_DNA"/>
</dbReference>